<name>A0ABU2YXQ1_9ACTN</name>
<reference evidence="4" key="1">
    <citation type="submission" date="2024-05" db="EMBL/GenBank/DDBJ databases">
        <title>30 novel species of actinomycetes from the DSMZ collection.</title>
        <authorList>
            <person name="Nouioui I."/>
        </authorList>
    </citation>
    <scope>NUCLEOTIDE SEQUENCE</scope>
    <source>
        <strain evidence="4">DSM 3412</strain>
    </source>
</reference>
<organism evidence="4 5">
    <name type="scientific">Streptomyces gottesmaniae</name>
    <dbReference type="NCBI Taxonomy" id="3075518"/>
    <lineage>
        <taxon>Bacteria</taxon>
        <taxon>Bacillati</taxon>
        <taxon>Actinomycetota</taxon>
        <taxon>Actinomycetes</taxon>
        <taxon>Kitasatosporales</taxon>
        <taxon>Streptomycetaceae</taxon>
        <taxon>Streptomyces</taxon>
    </lineage>
</organism>
<dbReference type="PANTHER" id="PTHR48081:SF8">
    <property type="entry name" value="ALPHA_BETA HYDROLASE FOLD-3 DOMAIN-CONTAINING PROTEIN-RELATED"/>
    <property type="match status" value="1"/>
</dbReference>
<dbReference type="PANTHER" id="PTHR48081">
    <property type="entry name" value="AB HYDROLASE SUPERFAMILY PROTEIN C4A8.06C"/>
    <property type="match status" value="1"/>
</dbReference>
<evidence type="ECO:0000256" key="2">
    <source>
        <dbReference type="SAM" id="MobiDB-lite"/>
    </source>
</evidence>
<comment type="caution">
    <text evidence="4">The sequence shown here is derived from an EMBL/GenBank/DDBJ whole genome shotgun (WGS) entry which is preliminary data.</text>
</comment>
<dbReference type="InterPro" id="IPR013094">
    <property type="entry name" value="AB_hydrolase_3"/>
</dbReference>
<sequence length="332" mass="35425">MPLDPYLAERLHLLAGLTFPDLADPDARSRFGAFMRDPAEWKQPDVAVEDREIPGPHGPVPVRTYTPAHPATRAVLWAHGGGFAGGDLDMPEAHVVAAELAARAGALVVSVDYRLATGGVRHPVPPDDVHAAWRWLRTEQAADAELVALGGASGGAALALSAALRDRDESLRPADLLLLAYPFAHFPVPALDSETVAEMAGLPPVMRFTTADIEFMVENYVGRLTDLPREALPGAAPLHGLPPVRVLVSEYDDLRPSAELLARQLTASDVAVTTYLAAGMPHGHLNRTPALAEVDRSLDFFADALRRDREERPAACQGAAGRPCAGPVSNRA</sequence>
<accession>A0ABU2YXQ1</accession>
<dbReference type="RefSeq" id="WP_078937019.1">
    <property type="nucleotide sequence ID" value="NZ_JAVRFJ010000013.1"/>
</dbReference>
<gene>
    <name evidence="4" type="ORF">RM704_16790</name>
</gene>
<evidence type="ECO:0000313" key="5">
    <source>
        <dbReference type="Proteomes" id="UP001180737"/>
    </source>
</evidence>
<dbReference type="GO" id="GO:0016787">
    <property type="term" value="F:hydrolase activity"/>
    <property type="evidence" value="ECO:0007669"/>
    <property type="project" value="UniProtKB-KW"/>
</dbReference>
<dbReference type="InterPro" id="IPR029058">
    <property type="entry name" value="AB_hydrolase_fold"/>
</dbReference>
<dbReference type="SUPFAM" id="SSF53474">
    <property type="entry name" value="alpha/beta-Hydrolases"/>
    <property type="match status" value="1"/>
</dbReference>
<feature type="domain" description="Alpha/beta hydrolase fold-3" evidence="3">
    <location>
        <begin position="75"/>
        <end position="284"/>
    </location>
</feature>
<keyword evidence="1 4" id="KW-0378">Hydrolase</keyword>
<protein>
    <submittedName>
        <fullName evidence="4">Alpha/beta hydrolase</fullName>
    </submittedName>
</protein>
<dbReference type="InterPro" id="IPR050300">
    <property type="entry name" value="GDXG_lipolytic_enzyme"/>
</dbReference>
<keyword evidence="5" id="KW-1185">Reference proteome</keyword>
<dbReference type="EMBL" id="JAVRFJ010000013">
    <property type="protein sequence ID" value="MDT0569109.1"/>
    <property type="molecule type" value="Genomic_DNA"/>
</dbReference>
<dbReference type="Gene3D" id="3.40.50.1820">
    <property type="entry name" value="alpha/beta hydrolase"/>
    <property type="match status" value="1"/>
</dbReference>
<evidence type="ECO:0000256" key="1">
    <source>
        <dbReference type="ARBA" id="ARBA00022801"/>
    </source>
</evidence>
<evidence type="ECO:0000259" key="3">
    <source>
        <dbReference type="Pfam" id="PF07859"/>
    </source>
</evidence>
<feature type="region of interest" description="Disordered" evidence="2">
    <location>
        <begin position="311"/>
        <end position="332"/>
    </location>
</feature>
<proteinExistence type="predicted"/>
<evidence type="ECO:0000313" key="4">
    <source>
        <dbReference type="EMBL" id="MDT0569109.1"/>
    </source>
</evidence>
<dbReference type="Pfam" id="PF07859">
    <property type="entry name" value="Abhydrolase_3"/>
    <property type="match status" value="1"/>
</dbReference>
<dbReference type="Proteomes" id="UP001180737">
    <property type="component" value="Unassembled WGS sequence"/>
</dbReference>